<dbReference type="Proteomes" id="UP000239549">
    <property type="component" value="Unassembled WGS sequence"/>
</dbReference>
<reference evidence="2" key="1">
    <citation type="submission" date="2018-02" db="EMBL/GenBank/DDBJ databases">
        <title>Genome sequence of Desulfocucumis palustris strain NAW-5.</title>
        <authorList>
            <person name="Watanabe M."/>
            <person name="Kojima H."/>
            <person name="Fukui M."/>
        </authorList>
    </citation>
    <scope>NUCLEOTIDE SEQUENCE [LARGE SCALE GENOMIC DNA]</scope>
    <source>
        <strain evidence="2">NAW-5</strain>
    </source>
</reference>
<dbReference type="EMBL" id="BFAV01000140">
    <property type="protein sequence ID" value="GBF34391.1"/>
    <property type="molecule type" value="Genomic_DNA"/>
</dbReference>
<gene>
    <name evidence="1" type="ORF">DCCM_3504</name>
</gene>
<dbReference type="AlphaFoldDB" id="A0A2L2XKF4"/>
<name>A0A2L2XKF4_9FIRM</name>
<protein>
    <submittedName>
        <fullName evidence="1">Uncharacterized protein</fullName>
    </submittedName>
</protein>
<accession>A0A2L2XKF4</accession>
<evidence type="ECO:0000313" key="2">
    <source>
        <dbReference type="Proteomes" id="UP000239549"/>
    </source>
</evidence>
<evidence type="ECO:0000313" key="1">
    <source>
        <dbReference type="EMBL" id="GBF34391.1"/>
    </source>
</evidence>
<proteinExistence type="predicted"/>
<keyword evidence="2" id="KW-1185">Reference proteome</keyword>
<sequence>MRTAAAAISAMIPLVSGVFRGPVAVAGGQPPAPSIKGLFSPV</sequence>
<comment type="caution">
    <text evidence="1">The sequence shown here is derived from an EMBL/GenBank/DDBJ whole genome shotgun (WGS) entry which is preliminary data.</text>
</comment>
<organism evidence="1 2">
    <name type="scientific">Desulfocucumis palustris</name>
    <dbReference type="NCBI Taxonomy" id="1898651"/>
    <lineage>
        <taxon>Bacteria</taxon>
        <taxon>Bacillati</taxon>
        <taxon>Bacillota</taxon>
        <taxon>Clostridia</taxon>
        <taxon>Eubacteriales</taxon>
        <taxon>Desulfocucumaceae</taxon>
        <taxon>Desulfocucumis</taxon>
    </lineage>
</organism>